<proteinExistence type="predicted"/>
<protein>
    <submittedName>
        <fullName evidence="2">Uncharacterized protein</fullName>
    </submittedName>
</protein>
<evidence type="ECO:0000313" key="2">
    <source>
        <dbReference type="EMBL" id="QDU75966.1"/>
    </source>
</evidence>
<name>A0A518C9R0_9BACT</name>
<dbReference type="Proteomes" id="UP000318626">
    <property type="component" value="Chromosome"/>
</dbReference>
<dbReference type="RefSeq" id="WP_144973725.1">
    <property type="nucleotide sequence ID" value="NZ_CP036289.1"/>
</dbReference>
<accession>A0A518C9R0</accession>
<evidence type="ECO:0000313" key="3">
    <source>
        <dbReference type="Proteomes" id="UP000318626"/>
    </source>
</evidence>
<gene>
    <name evidence="2" type="ORF">Pan97_30100</name>
</gene>
<keyword evidence="3" id="KW-1185">Reference proteome</keyword>
<dbReference type="EMBL" id="CP036289">
    <property type="protein sequence ID" value="QDU75966.1"/>
    <property type="molecule type" value="Genomic_DNA"/>
</dbReference>
<reference evidence="3" key="1">
    <citation type="submission" date="2019-02" db="EMBL/GenBank/DDBJ databases">
        <title>Deep-cultivation of Planctomycetes and their phenomic and genomic characterization uncovers novel biology.</title>
        <authorList>
            <person name="Wiegand S."/>
            <person name="Jogler M."/>
            <person name="Boedeker C."/>
            <person name="Pinto D."/>
            <person name="Vollmers J."/>
            <person name="Rivas-Marin E."/>
            <person name="Kohn T."/>
            <person name="Peeters S.H."/>
            <person name="Heuer A."/>
            <person name="Rast P."/>
            <person name="Oberbeckmann S."/>
            <person name="Bunk B."/>
            <person name="Jeske O."/>
            <person name="Meyerdierks A."/>
            <person name="Storesund J.E."/>
            <person name="Kallscheuer N."/>
            <person name="Luecker S."/>
            <person name="Lage O.M."/>
            <person name="Pohl T."/>
            <person name="Merkel B.J."/>
            <person name="Hornburger P."/>
            <person name="Mueller R.-W."/>
            <person name="Bruemmer F."/>
            <person name="Labrenz M."/>
            <person name="Spormann A.M."/>
            <person name="Op den Camp H."/>
            <person name="Overmann J."/>
            <person name="Amann R."/>
            <person name="Jetten M.S.M."/>
            <person name="Mascher T."/>
            <person name="Medema M.H."/>
            <person name="Devos D.P."/>
            <person name="Kaster A.-K."/>
            <person name="Ovreas L."/>
            <person name="Rohde M."/>
            <person name="Galperin M.Y."/>
            <person name="Jogler C."/>
        </authorList>
    </citation>
    <scope>NUCLEOTIDE SEQUENCE [LARGE SCALE GENOMIC DNA]</scope>
    <source>
        <strain evidence="3">Pan97</strain>
    </source>
</reference>
<organism evidence="2 3">
    <name type="scientific">Bremerella volcania</name>
    <dbReference type="NCBI Taxonomy" id="2527984"/>
    <lineage>
        <taxon>Bacteria</taxon>
        <taxon>Pseudomonadati</taxon>
        <taxon>Planctomycetota</taxon>
        <taxon>Planctomycetia</taxon>
        <taxon>Pirellulales</taxon>
        <taxon>Pirellulaceae</taxon>
        <taxon>Bremerella</taxon>
    </lineage>
</organism>
<sequence>MPQNELIEFLLGSTLVVSKSADPDRCVVKGFASTPDVDLHGHTVNVSSFNWNNWPQLLEEHKGEPVGQIMTLNKAFLSEIGDIDNWGVFDSESGEQINTYPRENAPDYQNGTLGLFVTAEVTKPEVVEKAKSGIFKGFSWRGLTHVLKNIFGIATKYLTDIDLAEISLVAAPANPNAKFVVAKSLGDPNSVFDDGRIFPTYEETEEIQKADDDSNGLGSGLGNDPDLTNLFPEYLR</sequence>
<evidence type="ECO:0000256" key="1">
    <source>
        <dbReference type="SAM" id="MobiDB-lite"/>
    </source>
</evidence>
<dbReference type="AlphaFoldDB" id="A0A518C9R0"/>
<dbReference type="KEGG" id="bvo:Pan97_30100"/>
<feature type="region of interest" description="Disordered" evidence="1">
    <location>
        <begin position="205"/>
        <end position="225"/>
    </location>
</feature>